<feature type="transmembrane region" description="Helical" evidence="1">
    <location>
        <begin position="312"/>
        <end position="332"/>
    </location>
</feature>
<dbReference type="PANTHER" id="PTHR23028:SF53">
    <property type="entry name" value="ACYL_TRANSF_3 DOMAIN-CONTAINING PROTEIN"/>
    <property type="match status" value="1"/>
</dbReference>
<keyword evidence="1" id="KW-0472">Membrane</keyword>
<dbReference type="OrthoDB" id="9796461at2"/>
<sequence length="404" mass="44800">MAADRTAVPTISGPAQRRASLPSLTGLRFLAAMCVFLYHTSYLADPLKPTMPVSFFRDHGVAQPIADFLEPAGRIGVSFFFVLSGFVLCWSATPGERATSFWRRRILKIYPNHIVTWALAMWLFASSTPVHAYLLNLFLLHGFSNRPDTAVSVNFPSWSLCCEMLFYALFPLFIVLVRRISERRLWWWAAGMVAGVGAVTVVTTQLVSGGVSSPFGSLSANQEWFGYEFPPPRLFEFVLGMILARIVAAGLWPRIGLIPSFALFAVGYWGAIKLPNPYDFSLVTIVPIGMIMCAAAAADMRGESGWLRSRTMVLLGNVSFAFYMLQALVIFYGRPKVLHAHTYATVPAIGMWILLFLANLLAAWLLYTLVEHPIMRRFARSRKKPAAPVVPPRTAQSVPTGEAV</sequence>
<dbReference type="GO" id="GO:0009103">
    <property type="term" value="P:lipopolysaccharide biosynthetic process"/>
    <property type="evidence" value="ECO:0007669"/>
    <property type="project" value="TreeGrafter"/>
</dbReference>
<dbReference type="PANTHER" id="PTHR23028">
    <property type="entry name" value="ACETYLTRANSFERASE"/>
    <property type="match status" value="1"/>
</dbReference>
<dbReference type="GO" id="GO:0016020">
    <property type="term" value="C:membrane"/>
    <property type="evidence" value="ECO:0007669"/>
    <property type="project" value="TreeGrafter"/>
</dbReference>
<feature type="transmembrane region" description="Helical" evidence="1">
    <location>
        <begin position="26"/>
        <end position="44"/>
    </location>
</feature>
<dbReference type="GO" id="GO:0016747">
    <property type="term" value="F:acyltransferase activity, transferring groups other than amino-acyl groups"/>
    <property type="evidence" value="ECO:0007669"/>
    <property type="project" value="InterPro"/>
</dbReference>
<feature type="domain" description="Acyltransferase 3" evidence="2">
    <location>
        <begin position="23"/>
        <end position="367"/>
    </location>
</feature>
<keyword evidence="1" id="KW-0812">Transmembrane</keyword>
<evidence type="ECO:0000256" key="1">
    <source>
        <dbReference type="SAM" id="Phobius"/>
    </source>
</evidence>
<keyword evidence="3" id="KW-0808">Transferase</keyword>
<keyword evidence="1" id="KW-1133">Transmembrane helix</keyword>
<feature type="transmembrane region" description="Helical" evidence="1">
    <location>
        <begin position="155"/>
        <end position="178"/>
    </location>
</feature>
<dbReference type="Proteomes" id="UP000181951">
    <property type="component" value="Unassembled WGS sequence"/>
</dbReference>
<protein>
    <submittedName>
        <fullName evidence="3">Peptidoglycan/LPS O-acetylase OafA/YrhL, contains acyltransferase and SGNH-hydrolase domains</fullName>
    </submittedName>
</protein>
<dbReference type="GO" id="GO:0016787">
    <property type="term" value="F:hydrolase activity"/>
    <property type="evidence" value="ECO:0007669"/>
    <property type="project" value="UniProtKB-KW"/>
</dbReference>
<reference evidence="3 4" key="1">
    <citation type="submission" date="2016-10" db="EMBL/GenBank/DDBJ databases">
        <authorList>
            <person name="de Groot N.N."/>
        </authorList>
    </citation>
    <scope>NUCLEOTIDE SEQUENCE [LARGE SCALE GENOMIC DNA]</scope>
    <source>
        <strain evidence="3 4">CGMCC 4.2026</strain>
    </source>
</reference>
<evidence type="ECO:0000313" key="4">
    <source>
        <dbReference type="Proteomes" id="UP000181951"/>
    </source>
</evidence>
<feature type="transmembrane region" description="Helical" evidence="1">
    <location>
        <begin position="185"/>
        <end position="207"/>
    </location>
</feature>
<feature type="transmembrane region" description="Helical" evidence="1">
    <location>
        <begin position="280"/>
        <end position="300"/>
    </location>
</feature>
<keyword evidence="3" id="KW-0378">Hydrolase</keyword>
<name>A0A1H8UM40_9ACTN</name>
<feature type="transmembrane region" description="Helical" evidence="1">
    <location>
        <begin position="234"/>
        <end position="252"/>
    </location>
</feature>
<gene>
    <name evidence="3" type="ORF">SAMN05216267_107718</name>
</gene>
<dbReference type="InterPro" id="IPR050879">
    <property type="entry name" value="Acyltransferase_3"/>
</dbReference>
<keyword evidence="4" id="KW-1185">Reference proteome</keyword>
<feature type="transmembrane region" description="Helical" evidence="1">
    <location>
        <begin position="75"/>
        <end position="93"/>
    </location>
</feature>
<feature type="transmembrane region" description="Helical" evidence="1">
    <location>
        <begin position="257"/>
        <end position="274"/>
    </location>
</feature>
<evidence type="ECO:0000259" key="2">
    <source>
        <dbReference type="Pfam" id="PF01757"/>
    </source>
</evidence>
<dbReference type="EMBL" id="FODD01000077">
    <property type="protein sequence ID" value="SEP04077.1"/>
    <property type="molecule type" value="Genomic_DNA"/>
</dbReference>
<evidence type="ECO:0000313" key="3">
    <source>
        <dbReference type="EMBL" id="SEP04077.1"/>
    </source>
</evidence>
<dbReference type="RefSeq" id="WP_069464497.1">
    <property type="nucleotide sequence ID" value="NZ_FODD01000077.1"/>
</dbReference>
<dbReference type="InterPro" id="IPR002656">
    <property type="entry name" value="Acyl_transf_3_dom"/>
</dbReference>
<proteinExistence type="predicted"/>
<feature type="transmembrane region" description="Helical" evidence="1">
    <location>
        <begin position="344"/>
        <end position="370"/>
    </location>
</feature>
<dbReference type="AlphaFoldDB" id="A0A1H8UM40"/>
<dbReference type="STRING" id="310780.SAMN05216267_107718"/>
<organism evidence="3 4">
    <name type="scientific">Actinacidiphila rubida</name>
    <dbReference type="NCBI Taxonomy" id="310780"/>
    <lineage>
        <taxon>Bacteria</taxon>
        <taxon>Bacillati</taxon>
        <taxon>Actinomycetota</taxon>
        <taxon>Actinomycetes</taxon>
        <taxon>Kitasatosporales</taxon>
        <taxon>Streptomycetaceae</taxon>
        <taxon>Actinacidiphila</taxon>
    </lineage>
</organism>
<accession>A0A1H8UM40</accession>
<feature type="transmembrane region" description="Helical" evidence="1">
    <location>
        <begin position="114"/>
        <end position="135"/>
    </location>
</feature>
<dbReference type="Pfam" id="PF01757">
    <property type="entry name" value="Acyl_transf_3"/>
    <property type="match status" value="1"/>
</dbReference>
<keyword evidence="3" id="KW-0012">Acyltransferase</keyword>